<dbReference type="InterPro" id="IPR037925">
    <property type="entry name" value="FlgE/F/G-like"/>
</dbReference>
<evidence type="ECO:0000256" key="4">
    <source>
        <dbReference type="ARBA" id="ARBA00023143"/>
    </source>
</evidence>
<keyword evidence="10" id="KW-0966">Cell projection</keyword>
<evidence type="ECO:0000256" key="1">
    <source>
        <dbReference type="ARBA" id="ARBA00004117"/>
    </source>
</evidence>
<keyword evidence="10" id="KW-0969">Cilium</keyword>
<evidence type="ECO:0000256" key="3">
    <source>
        <dbReference type="ARBA" id="ARBA00019015"/>
    </source>
</evidence>
<dbReference type="Pfam" id="PF07559">
    <property type="entry name" value="FlgE_D2"/>
    <property type="match status" value="1"/>
</dbReference>
<keyword evidence="11" id="KW-1185">Reference proteome</keyword>
<evidence type="ECO:0000313" key="10">
    <source>
        <dbReference type="EMBL" id="AQS40964.1"/>
    </source>
</evidence>
<evidence type="ECO:0000259" key="9">
    <source>
        <dbReference type="Pfam" id="PF22692"/>
    </source>
</evidence>
<sequence>MGITGMMRTSVSGMNAQGNRLSAVADNVANASTAGYKRASVQFSTLVVPTGASSYESGGVNSHIGYEISKQGVSRNTGLPTDVMINGGGFFRVSDNPSGSPEYLTRAGSFTSNNEGYIQNAAGYYLLDNSGKPLRVELVGVGLAAAKPTQSVDMRANLRADAMIIDKAFNPKDETTFNHKKSVTVYGRQGETINVDWYYTKTAQNTWEMRAFVGDMPMGTQEDAPAGTVVELKFDQDGNLEEPAANPLFQISGKNEPFPVEIKLYGDEFLPDPADPANRIPKPNISQIGAQDVFALDQSGGVPVGKFDGFTFSRDGVLEVSYSNGLTNKQGFVGLASVIAPERLTVINGTAFQSNSESGPYITPSIAGVEGSGAATLFGYLETGVLEESNADIGNELTDMIEAQRNYTANSKVFQTGSEVMDVIVNLKR</sequence>
<evidence type="ECO:0000256" key="5">
    <source>
        <dbReference type="RuleBase" id="RU362116"/>
    </source>
</evidence>
<dbReference type="GO" id="GO:0009424">
    <property type="term" value="C:bacterial-type flagellum hook"/>
    <property type="evidence" value="ECO:0007669"/>
    <property type="project" value="TreeGrafter"/>
</dbReference>
<accession>A0A1U9JSW8</accession>
<dbReference type="InterPro" id="IPR010930">
    <property type="entry name" value="Flg_bb/hook_C_dom"/>
</dbReference>
<dbReference type="Gene3D" id="2.60.98.20">
    <property type="entry name" value="Flagellar hook protein FlgE"/>
    <property type="match status" value="1"/>
</dbReference>
<comment type="similarity">
    <text evidence="2 5">Belongs to the flagella basal body rod proteins family.</text>
</comment>
<proteinExistence type="inferred from homology"/>
<feature type="domain" description="Flagellar hook protein FlgE/F/G-like D1" evidence="9">
    <location>
        <begin position="84"/>
        <end position="128"/>
    </location>
</feature>
<keyword evidence="10" id="KW-0282">Flagellum</keyword>
<dbReference type="GO" id="GO:0009425">
    <property type="term" value="C:bacterial-type flagellum basal body"/>
    <property type="evidence" value="ECO:0007669"/>
    <property type="project" value="UniProtKB-SubCell"/>
</dbReference>
<feature type="domain" description="Flagellar hook protein FlgE D2" evidence="8">
    <location>
        <begin position="157"/>
        <end position="260"/>
    </location>
</feature>
<feature type="domain" description="Flagellar basal body rod protein N-terminal" evidence="6">
    <location>
        <begin position="7"/>
        <end position="37"/>
    </location>
</feature>
<dbReference type="InterPro" id="IPR011491">
    <property type="entry name" value="FlgE_D2"/>
</dbReference>
<evidence type="ECO:0000256" key="2">
    <source>
        <dbReference type="ARBA" id="ARBA00009677"/>
    </source>
</evidence>
<dbReference type="KEGG" id="thd:BHV28_02420"/>
<dbReference type="InterPro" id="IPR001444">
    <property type="entry name" value="Flag_bb_rod_N"/>
</dbReference>
<organism evidence="10 11">
    <name type="scientific">Candidatus Tokpelaia hoelldobleri</name>
    <dbReference type="NCBI Taxonomy" id="1902579"/>
    <lineage>
        <taxon>Bacteria</taxon>
        <taxon>Pseudomonadati</taxon>
        <taxon>Pseudomonadota</taxon>
        <taxon>Alphaproteobacteria</taxon>
        <taxon>Hyphomicrobiales</taxon>
        <taxon>Candidatus Tokpelaia</taxon>
    </lineage>
</organism>
<gene>
    <name evidence="10" type="primary">flgE</name>
    <name evidence="10" type="ORF">BHV28_02420</name>
</gene>
<dbReference type="InterPro" id="IPR020013">
    <property type="entry name" value="Flagellar_FlgE/F/G"/>
</dbReference>
<dbReference type="InterPro" id="IPR019776">
    <property type="entry name" value="Flagellar_basal_body_rod_CS"/>
</dbReference>
<keyword evidence="4 5" id="KW-0975">Bacterial flagellum</keyword>
<dbReference type="PROSITE" id="PS00588">
    <property type="entry name" value="FLAGELLA_BB_ROD"/>
    <property type="match status" value="1"/>
</dbReference>
<evidence type="ECO:0000259" key="7">
    <source>
        <dbReference type="Pfam" id="PF06429"/>
    </source>
</evidence>
<comment type="subcellular location">
    <subcellularLocation>
        <location evidence="1 5">Bacterial flagellum basal body</location>
    </subcellularLocation>
</comment>
<dbReference type="PANTHER" id="PTHR30435:SF1">
    <property type="entry name" value="FLAGELLAR HOOK PROTEIN FLGE"/>
    <property type="match status" value="1"/>
</dbReference>
<reference evidence="10 11" key="1">
    <citation type="journal article" date="2010" name="Science">
        <title>Genomic comparison of the ants Camponotus floridanus and Harpegnathos saltator.</title>
        <authorList>
            <person name="Bonasio R."/>
            <person name="Zhang G."/>
            <person name="Ye C."/>
            <person name="Mutti N.S."/>
            <person name="Fang X."/>
            <person name="Qin N."/>
            <person name="Donahue G."/>
            <person name="Yang P."/>
            <person name="Li Q."/>
            <person name="Li C."/>
            <person name="Zhang P."/>
            <person name="Huang Z."/>
            <person name="Berger S.L."/>
            <person name="Reinberg D."/>
            <person name="Wang J."/>
            <person name="Liebig J."/>
        </authorList>
    </citation>
    <scope>NUCLEOTIDE SEQUENCE [LARGE SCALE GENOMIC DNA]</scope>
    <source>
        <strain evidence="10 11">Hsal</strain>
    </source>
</reference>
<dbReference type="GO" id="GO:0005829">
    <property type="term" value="C:cytosol"/>
    <property type="evidence" value="ECO:0007669"/>
    <property type="project" value="TreeGrafter"/>
</dbReference>
<dbReference type="Pfam" id="PF22692">
    <property type="entry name" value="LlgE_F_G_D1"/>
    <property type="match status" value="1"/>
</dbReference>
<evidence type="ECO:0000259" key="6">
    <source>
        <dbReference type="Pfam" id="PF00460"/>
    </source>
</evidence>
<evidence type="ECO:0000259" key="8">
    <source>
        <dbReference type="Pfam" id="PF07559"/>
    </source>
</evidence>
<dbReference type="STRING" id="1902579.BHV28_02420"/>
<dbReference type="PANTHER" id="PTHR30435">
    <property type="entry name" value="FLAGELLAR PROTEIN"/>
    <property type="match status" value="1"/>
</dbReference>
<dbReference type="Pfam" id="PF06429">
    <property type="entry name" value="Flg_bbr_C"/>
    <property type="match status" value="1"/>
</dbReference>
<dbReference type="GO" id="GO:0071978">
    <property type="term" value="P:bacterial-type flagellum-dependent swarming motility"/>
    <property type="evidence" value="ECO:0007669"/>
    <property type="project" value="TreeGrafter"/>
</dbReference>
<evidence type="ECO:0000313" key="11">
    <source>
        <dbReference type="Proteomes" id="UP000188912"/>
    </source>
</evidence>
<dbReference type="InterPro" id="IPR053967">
    <property type="entry name" value="LlgE_F_G-like_D1"/>
</dbReference>
<dbReference type="AlphaFoldDB" id="A0A1U9JSW8"/>
<feature type="domain" description="Flagellar basal-body/hook protein C-terminal" evidence="7">
    <location>
        <begin position="383"/>
        <end position="427"/>
    </location>
</feature>
<dbReference type="Pfam" id="PF00460">
    <property type="entry name" value="Flg_bb_rod"/>
    <property type="match status" value="1"/>
</dbReference>
<dbReference type="Proteomes" id="UP000188912">
    <property type="component" value="Chromosome"/>
</dbReference>
<name>A0A1U9JSW8_9HYPH</name>
<dbReference type="NCBIfam" id="TIGR03506">
    <property type="entry name" value="FlgEFG_subfam"/>
    <property type="match status" value="1"/>
</dbReference>
<dbReference type="InterPro" id="IPR037058">
    <property type="entry name" value="Falgellar_hook_FlgE_sf"/>
</dbReference>
<dbReference type="EMBL" id="CP017315">
    <property type="protein sequence ID" value="AQS40964.1"/>
    <property type="molecule type" value="Genomic_DNA"/>
</dbReference>
<comment type="function">
    <text evidence="5">A flexible structure which links the flagellar filament to the drive apparatus in the basal body.</text>
</comment>
<protein>
    <recommendedName>
        <fullName evidence="3 5">Flagellar hook protein FlgE</fullName>
    </recommendedName>
</protein>
<dbReference type="SUPFAM" id="SSF117143">
    <property type="entry name" value="Flagellar hook protein flgE"/>
    <property type="match status" value="1"/>
</dbReference>
<reference evidence="10 11" key="2">
    <citation type="journal article" date="2016" name="Sci. Rep.">
        <title>The genome of Rhizobiales bacteria in predatory ants reveals urease gene functions but no genes for nitrogen fixation.</title>
        <authorList>
            <person name="Neuvonen M.M."/>
            <person name="Tamarit D."/>
            <person name="Naslund K."/>
            <person name="Liebig J."/>
            <person name="Feldhaar H."/>
            <person name="Moran N.A."/>
            <person name="Guy L."/>
            <person name="Andersson S.G."/>
        </authorList>
    </citation>
    <scope>NUCLEOTIDE SEQUENCE [LARGE SCALE GENOMIC DNA]</scope>
    <source>
        <strain evidence="10 11">Hsal</strain>
    </source>
</reference>